<protein>
    <submittedName>
        <fullName evidence="2">Ankyrin repeat protein</fullName>
    </submittedName>
</protein>
<sequence length="287" mass="33103">MAYSRGEFRRAELDGQKEHIVTMLQLLTPLDLALFKAKCPDYASEILDSPQLTVFWTNHFNSIRLLRDPSFQFRDPSPQSRADFYCGYVLYLGAMKEKGKSDEKYKNYLLTSVLKFSSFHAYKELLTATTIDCKKTGELKDINMLYHYITDQSTKLMSFKTPGCLLIANTYFYLSTFYEHLGVDNLADDCVRKCWTFIHLAGLFEPHSETQIHNAYFGKGLKMSNPFGLSTPYEMKRQILELFGRTLSIPVQKKIETDAKAIFKEAVKDDLNNLPLFHGQDYAKPKI</sequence>
<keyword evidence="3" id="KW-1185">Reference proteome</keyword>
<dbReference type="RefSeq" id="WP_028384430.1">
    <property type="nucleotide sequence ID" value="NZ_CAAAJG010000001.1"/>
</dbReference>
<dbReference type="AlphaFoldDB" id="A0A378JWA4"/>
<proteinExistence type="predicted"/>
<gene>
    <name evidence="1" type="ORF">Lmor_1526</name>
    <name evidence="2" type="ORF">NCTC12239_01935</name>
</gene>
<reference evidence="2 4" key="2">
    <citation type="submission" date="2018-06" db="EMBL/GenBank/DDBJ databases">
        <authorList>
            <consortium name="Pathogen Informatics"/>
            <person name="Doyle S."/>
        </authorList>
    </citation>
    <scope>NUCLEOTIDE SEQUENCE [LARGE SCALE GENOMIC DNA]</scope>
    <source>
        <strain evidence="2 4">NCTC12239</strain>
    </source>
</reference>
<dbReference type="NCBIfam" id="NF045533">
    <property type="entry name" value="T4SS_MesI"/>
    <property type="match status" value="1"/>
</dbReference>
<dbReference type="Proteomes" id="UP000054985">
    <property type="component" value="Unassembled WGS sequence"/>
</dbReference>
<dbReference type="Pfam" id="PF18632">
    <property type="entry name" value="DUF5630"/>
    <property type="match status" value="1"/>
</dbReference>
<dbReference type="Proteomes" id="UP000254040">
    <property type="component" value="Unassembled WGS sequence"/>
</dbReference>
<organism evidence="2 4">
    <name type="scientific">Legionella moravica</name>
    <dbReference type="NCBI Taxonomy" id="39962"/>
    <lineage>
        <taxon>Bacteria</taxon>
        <taxon>Pseudomonadati</taxon>
        <taxon>Pseudomonadota</taxon>
        <taxon>Gammaproteobacteria</taxon>
        <taxon>Legionellales</taxon>
        <taxon>Legionellaceae</taxon>
        <taxon>Legionella</taxon>
    </lineage>
</organism>
<accession>A0A378JWA4</accession>
<dbReference type="InterPro" id="IPR040808">
    <property type="entry name" value="DUF5630"/>
</dbReference>
<dbReference type="STRING" id="39962.Lmor_1526"/>
<dbReference type="EMBL" id="LNYN01000020">
    <property type="protein sequence ID" value="KTD34129.1"/>
    <property type="molecule type" value="Genomic_DNA"/>
</dbReference>
<dbReference type="EMBL" id="UGOG01000001">
    <property type="protein sequence ID" value="STX62995.1"/>
    <property type="molecule type" value="Genomic_DNA"/>
</dbReference>
<evidence type="ECO:0000313" key="4">
    <source>
        <dbReference type="Proteomes" id="UP000254040"/>
    </source>
</evidence>
<dbReference type="OrthoDB" id="5649157at2"/>
<evidence type="ECO:0000313" key="3">
    <source>
        <dbReference type="Proteomes" id="UP000054985"/>
    </source>
</evidence>
<evidence type="ECO:0000313" key="1">
    <source>
        <dbReference type="EMBL" id="KTD34129.1"/>
    </source>
</evidence>
<evidence type="ECO:0000313" key="2">
    <source>
        <dbReference type="EMBL" id="STX62995.1"/>
    </source>
</evidence>
<name>A0A378JWA4_9GAMM</name>
<reference evidence="1 3" key="1">
    <citation type="submission" date="2015-11" db="EMBL/GenBank/DDBJ databases">
        <title>Genomic analysis of 38 Legionella species identifies large and diverse effector repertoires.</title>
        <authorList>
            <person name="Burstein D."/>
            <person name="Amaro F."/>
            <person name="Zusman T."/>
            <person name="Lifshitz Z."/>
            <person name="Cohen O."/>
            <person name="Gilbert J.A."/>
            <person name="Pupko T."/>
            <person name="Shuman H.A."/>
            <person name="Segal G."/>
        </authorList>
    </citation>
    <scope>NUCLEOTIDE SEQUENCE [LARGE SCALE GENOMIC DNA]</scope>
    <source>
        <strain evidence="1 3">ATCC 43877</strain>
    </source>
</reference>